<comment type="subcellular location">
    <subcellularLocation>
        <location evidence="1 7">Cell membrane</location>
        <topology evidence="1 7">Multi-pass membrane protein</topology>
    </subcellularLocation>
</comment>
<feature type="compositionally biased region" description="Low complexity" evidence="8">
    <location>
        <begin position="9"/>
        <end position="18"/>
    </location>
</feature>
<evidence type="ECO:0000313" key="11">
    <source>
        <dbReference type="Proteomes" id="UP000317422"/>
    </source>
</evidence>
<dbReference type="GO" id="GO:0055085">
    <property type="term" value="P:transmembrane transport"/>
    <property type="evidence" value="ECO:0007669"/>
    <property type="project" value="InterPro"/>
</dbReference>
<dbReference type="Gene3D" id="1.10.3720.10">
    <property type="entry name" value="MetI-like"/>
    <property type="match status" value="1"/>
</dbReference>
<proteinExistence type="inferred from homology"/>
<evidence type="ECO:0000256" key="1">
    <source>
        <dbReference type="ARBA" id="ARBA00004651"/>
    </source>
</evidence>
<evidence type="ECO:0000313" key="10">
    <source>
        <dbReference type="EMBL" id="TQN33371.1"/>
    </source>
</evidence>
<organism evidence="10 11">
    <name type="scientific">Haloactinospora alba</name>
    <dbReference type="NCBI Taxonomy" id="405555"/>
    <lineage>
        <taxon>Bacteria</taxon>
        <taxon>Bacillati</taxon>
        <taxon>Actinomycetota</taxon>
        <taxon>Actinomycetes</taxon>
        <taxon>Streptosporangiales</taxon>
        <taxon>Nocardiopsidaceae</taxon>
        <taxon>Haloactinospora</taxon>
    </lineage>
</organism>
<dbReference type="GO" id="GO:0005886">
    <property type="term" value="C:plasma membrane"/>
    <property type="evidence" value="ECO:0007669"/>
    <property type="project" value="UniProtKB-SubCell"/>
</dbReference>
<comment type="caution">
    <text evidence="10">The sequence shown here is derived from an EMBL/GenBank/DDBJ whole genome shotgun (WGS) entry which is preliminary data.</text>
</comment>
<feature type="transmembrane region" description="Helical" evidence="7">
    <location>
        <begin position="166"/>
        <end position="189"/>
    </location>
</feature>
<dbReference type="CDD" id="cd06261">
    <property type="entry name" value="TM_PBP2"/>
    <property type="match status" value="1"/>
</dbReference>
<feature type="transmembrane region" description="Helical" evidence="7">
    <location>
        <begin position="36"/>
        <end position="61"/>
    </location>
</feature>
<evidence type="ECO:0000259" key="9">
    <source>
        <dbReference type="PROSITE" id="PS50928"/>
    </source>
</evidence>
<evidence type="ECO:0000256" key="7">
    <source>
        <dbReference type="RuleBase" id="RU363032"/>
    </source>
</evidence>
<reference evidence="10 11" key="1">
    <citation type="submission" date="2019-06" db="EMBL/GenBank/DDBJ databases">
        <title>Sequencing the genomes of 1000 actinobacteria strains.</title>
        <authorList>
            <person name="Klenk H.-P."/>
        </authorList>
    </citation>
    <scope>NUCLEOTIDE SEQUENCE [LARGE SCALE GENOMIC DNA]</scope>
    <source>
        <strain evidence="10 11">DSM 45015</strain>
    </source>
</reference>
<feature type="transmembrane region" description="Helical" evidence="7">
    <location>
        <begin position="102"/>
        <end position="123"/>
    </location>
</feature>
<feature type="transmembrane region" description="Helical" evidence="7">
    <location>
        <begin position="135"/>
        <end position="154"/>
    </location>
</feature>
<dbReference type="Proteomes" id="UP000317422">
    <property type="component" value="Unassembled WGS sequence"/>
</dbReference>
<dbReference type="PANTHER" id="PTHR32243">
    <property type="entry name" value="MALTOSE TRANSPORT SYSTEM PERMEASE-RELATED"/>
    <property type="match status" value="1"/>
</dbReference>
<name>A0A543NNF6_9ACTN</name>
<dbReference type="InterPro" id="IPR050901">
    <property type="entry name" value="BP-dep_ABC_trans_perm"/>
</dbReference>
<evidence type="ECO:0000256" key="8">
    <source>
        <dbReference type="SAM" id="MobiDB-lite"/>
    </source>
</evidence>
<evidence type="ECO:0000256" key="4">
    <source>
        <dbReference type="ARBA" id="ARBA00022692"/>
    </source>
</evidence>
<dbReference type="AlphaFoldDB" id="A0A543NNF6"/>
<feature type="transmembrane region" description="Helical" evidence="7">
    <location>
        <begin position="210"/>
        <end position="234"/>
    </location>
</feature>
<dbReference type="PANTHER" id="PTHR32243:SF52">
    <property type="entry name" value="ABC TRANSPORTER PERMEASE PROTEIN"/>
    <property type="match status" value="1"/>
</dbReference>
<keyword evidence="5 7" id="KW-1133">Transmembrane helix</keyword>
<feature type="domain" description="ABC transmembrane type-1" evidence="9">
    <location>
        <begin position="98"/>
        <end position="288"/>
    </location>
</feature>
<evidence type="ECO:0000256" key="2">
    <source>
        <dbReference type="ARBA" id="ARBA00022448"/>
    </source>
</evidence>
<gene>
    <name evidence="10" type="ORF">FHX37_3386</name>
</gene>
<comment type="similarity">
    <text evidence="7">Belongs to the binding-protein-dependent transport system permease family.</text>
</comment>
<evidence type="ECO:0000256" key="5">
    <source>
        <dbReference type="ARBA" id="ARBA00022989"/>
    </source>
</evidence>
<dbReference type="Pfam" id="PF00528">
    <property type="entry name" value="BPD_transp_1"/>
    <property type="match status" value="1"/>
</dbReference>
<keyword evidence="11" id="KW-1185">Reference proteome</keyword>
<feature type="compositionally biased region" description="Basic residues" evidence="8">
    <location>
        <begin position="19"/>
        <end position="32"/>
    </location>
</feature>
<dbReference type="InterPro" id="IPR035906">
    <property type="entry name" value="MetI-like_sf"/>
</dbReference>
<sequence length="302" mass="32127">MTTHVSGHTGTPGATPRAGARRGAGRTRRRRGGASLGGSLLTLFTWAVGLVFVSPVLWLVLTAFKHENQAATDPPTVVFRPTLDRFTAVLDADFLPYLGNSLIATLASTLLVLLLGLPAAYALSVAPVKRTKDVLFFFISTKMLPVVAVVVPIYVAAARLSMLDNIWTLVVLYTAMNLPIAVWMLRSFFLEVPVAIVEAARVEGAGLPRVLWSVMLPVMAPGIAATALICMIFAWNEFFFAVNLTAAQAATVPVFLTGFITSEGLFVAQLSAAAVMASVPIVVVGWFAQGQLVRGLSMGAVK</sequence>
<keyword evidence="3" id="KW-1003">Cell membrane</keyword>
<dbReference type="SUPFAM" id="SSF161098">
    <property type="entry name" value="MetI-like"/>
    <property type="match status" value="1"/>
</dbReference>
<evidence type="ECO:0000256" key="6">
    <source>
        <dbReference type="ARBA" id="ARBA00023136"/>
    </source>
</evidence>
<feature type="region of interest" description="Disordered" evidence="8">
    <location>
        <begin position="1"/>
        <end position="32"/>
    </location>
</feature>
<feature type="transmembrane region" description="Helical" evidence="7">
    <location>
        <begin position="267"/>
        <end position="288"/>
    </location>
</feature>
<feature type="transmembrane region" description="Helical" evidence="7">
    <location>
        <begin position="240"/>
        <end position="260"/>
    </location>
</feature>
<dbReference type="InterPro" id="IPR000515">
    <property type="entry name" value="MetI-like"/>
</dbReference>
<dbReference type="EMBL" id="VFQC01000001">
    <property type="protein sequence ID" value="TQN33371.1"/>
    <property type="molecule type" value="Genomic_DNA"/>
</dbReference>
<keyword evidence="2 7" id="KW-0813">Transport</keyword>
<accession>A0A543NNF6</accession>
<evidence type="ECO:0000256" key="3">
    <source>
        <dbReference type="ARBA" id="ARBA00022475"/>
    </source>
</evidence>
<keyword evidence="4 7" id="KW-0812">Transmembrane</keyword>
<protein>
    <submittedName>
        <fullName evidence="10">Carbohydrate ABC transporter membrane protein 2 (CUT1 family)</fullName>
    </submittedName>
</protein>
<dbReference type="PROSITE" id="PS50928">
    <property type="entry name" value="ABC_TM1"/>
    <property type="match status" value="1"/>
</dbReference>
<keyword evidence="6 7" id="KW-0472">Membrane</keyword>